<protein>
    <recommendedName>
        <fullName evidence="1">DUF1989 domain-containing protein</fullName>
    </recommendedName>
</protein>
<sequence length="210" mass="22943">MAPTEIPARHGLAIPLSKGQTVKVINTHGTQVVDTWAFTISSFPPSPSTTSSIVTQMSNQHTRACLNRTIPRVGDGLFNNKREKMLTLTEDTTRGHHDTLIAACDEERYVELAGEEGRGHRNCSENLGEGLGGLGIAPPQFTPSPLNLFMNIPIRADDQTSLSFEEPTSRKGEWVCLRAEMDLVVAFSACPQDILAINCGKPVEAHFEVF</sequence>
<dbReference type="EMBL" id="CAJVRL010000092">
    <property type="protein sequence ID" value="CAG8959794.1"/>
    <property type="molecule type" value="Genomic_DNA"/>
</dbReference>
<feature type="domain" description="DUF1989" evidence="1">
    <location>
        <begin position="5"/>
        <end position="184"/>
    </location>
</feature>
<proteinExistence type="predicted"/>
<name>A0A9N9PMM0_9HELO</name>
<dbReference type="Pfam" id="PF09347">
    <property type="entry name" value="DUF1989"/>
    <property type="match status" value="1"/>
</dbReference>
<accession>A0A9N9PMM0</accession>
<keyword evidence="3" id="KW-1185">Reference proteome</keyword>
<dbReference type="InterPro" id="IPR018959">
    <property type="entry name" value="DUF1989"/>
</dbReference>
<evidence type="ECO:0000313" key="3">
    <source>
        <dbReference type="Proteomes" id="UP000696280"/>
    </source>
</evidence>
<comment type="caution">
    <text evidence="2">The sequence shown here is derived from an EMBL/GenBank/DDBJ whole genome shotgun (WGS) entry which is preliminary data.</text>
</comment>
<dbReference type="PANTHER" id="PTHR31527:SF0">
    <property type="entry name" value="RE64534P"/>
    <property type="match status" value="1"/>
</dbReference>
<dbReference type="AlphaFoldDB" id="A0A9N9PMM0"/>
<dbReference type="Proteomes" id="UP000696280">
    <property type="component" value="Unassembled WGS sequence"/>
</dbReference>
<gene>
    <name evidence="2" type="ORF">HYFRA_00001702</name>
</gene>
<reference evidence="2" key="1">
    <citation type="submission" date="2021-07" db="EMBL/GenBank/DDBJ databases">
        <authorList>
            <person name="Durling M."/>
        </authorList>
    </citation>
    <scope>NUCLEOTIDE SEQUENCE</scope>
</reference>
<dbReference type="OrthoDB" id="504708at2759"/>
<evidence type="ECO:0000259" key="1">
    <source>
        <dbReference type="Pfam" id="PF09347"/>
    </source>
</evidence>
<evidence type="ECO:0000313" key="2">
    <source>
        <dbReference type="EMBL" id="CAG8959794.1"/>
    </source>
</evidence>
<dbReference type="PANTHER" id="PTHR31527">
    <property type="entry name" value="RE64534P"/>
    <property type="match status" value="1"/>
</dbReference>
<organism evidence="2 3">
    <name type="scientific">Hymenoscyphus fraxineus</name>
    <dbReference type="NCBI Taxonomy" id="746836"/>
    <lineage>
        <taxon>Eukaryota</taxon>
        <taxon>Fungi</taxon>
        <taxon>Dikarya</taxon>
        <taxon>Ascomycota</taxon>
        <taxon>Pezizomycotina</taxon>
        <taxon>Leotiomycetes</taxon>
        <taxon>Helotiales</taxon>
        <taxon>Helotiaceae</taxon>
        <taxon>Hymenoscyphus</taxon>
    </lineage>
</organism>